<dbReference type="InterPro" id="IPR036047">
    <property type="entry name" value="F-box-like_dom_sf"/>
</dbReference>
<dbReference type="SUPFAM" id="SSF81383">
    <property type="entry name" value="F-box domain"/>
    <property type="match status" value="1"/>
</dbReference>
<sequence length="114" mass="12886">MSSSQASFNSLSNELIAQIFEFGHVSDHLSLAMTCRRLGQGGQPTLIRHQKDFQEYNVVSDFLPLTIPLVLQKVVRGPYVAWDIHSIEIWGDRLTWDCWDSSGSKIQKAQTCFG</sequence>
<dbReference type="CDD" id="cd09917">
    <property type="entry name" value="F-box_SF"/>
    <property type="match status" value="1"/>
</dbReference>
<dbReference type="EMBL" id="SRMI01000002">
    <property type="protein sequence ID" value="TVY77209.1"/>
    <property type="molecule type" value="Genomic_DNA"/>
</dbReference>
<gene>
    <name evidence="1" type="ORF">Focb16_v007262</name>
</gene>
<reference evidence="1 2" key="1">
    <citation type="journal article" date="2019" name="Microbiol. Resour. Announc.">
        <title>High-quality draft genome sequence of Fusarium oxysporum f. sp. cubense strain 160527, a causal agent of Panama disease.</title>
        <authorList>
            <person name="Asai S."/>
            <person name="Ayukawa Y."/>
            <person name="Gan P."/>
            <person name="Masuda S."/>
            <person name="Komatsu K."/>
            <person name="Shirasu K."/>
            <person name="Arie T."/>
        </authorList>
    </citation>
    <scope>NUCLEOTIDE SEQUENCE [LARGE SCALE GENOMIC DNA]</scope>
    <source>
        <strain evidence="1 2">160527</strain>
    </source>
</reference>
<organism evidence="1 2">
    <name type="scientific">Fusarium oxysporum f. sp. cubense</name>
    <dbReference type="NCBI Taxonomy" id="61366"/>
    <lineage>
        <taxon>Eukaryota</taxon>
        <taxon>Fungi</taxon>
        <taxon>Dikarya</taxon>
        <taxon>Ascomycota</taxon>
        <taxon>Pezizomycotina</taxon>
        <taxon>Sordariomycetes</taxon>
        <taxon>Hypocreomycetidae</taxon>
        <taxon>Hypocreales</taxon>
        <taxon>Nectriaceae</taxon>
        <taxon>Fusarium</taxon>
        <taxon>Fusarium oxysporum species complex</taxon>
    </lineage>
</organism>
<proteinExistence type="predicted"/>
<evidence type="ECO:0000313" key="2">
    <source>
        <dbReference type="Proteomes" id="UP000320707"/>
    </source>
</evidence>
<dbReference type="Proteomes" id="UP000320707">
    <property type="component" value="Unassembled WGS sequence"/>
</dbReference>
<protein>
    <submittedName>
        <fullName evidence="1">Uncharacterized protein</fullName>
    </submittedName>
</protein>
<dbReference type="AlphaFoldDB" id="A0A559LQN8"/>
<evidence type="ECO:0000313" key="1">
    <source>
        <dbReference type="EMBL" id="TVY77209.1"/>
    </source>
</evidence>
<comment type="caution">
    <text evidence="1">The sequence shown here is derived from an EMBL/GenBank/DDBJ whole genome shotgun (WGS) entry which is preliminary data.</text>
</comment>
<accession>A0A559LQN8</accession>
<name>A0A559LQN8_FUSOC</name>